<comment type="pathway">
    <text evidence="1">Cofactor biosynthesis; thiamine diphosphate biosynthesis.</text>
</comment>
<sequence length="253" mass="27750">MRVGYCFGITLPLLQWITPQEICKKDKMELCKIVESVVHSGVDVIQVRDQGAHSAAIHAAAMTVVNKAREWEQKRGNKIHVIYNMNSDQDLLGNESLLNVIKDRVPPKDLLDALGGVHFPERMIEYCEFVFEKSISPEKKLVGTSVHSVESALSALNCSISLDYLQVGTMFPTESHIGKIPEGVELIRDIKNHPALNSIPLIGVGGIQSTNAAQVLKAGASGIASIRSLLNPQEASTLRQLLNEFKTQHSASF</sequence>
<protein>
    <recommendedName>
        <fullName evidence="3">Thiamine phosphate synthase/TenI domain-containing protein</fullName>
    </recommendedName>
</protein>
<name>A0A7S1EPY3_9RHOD</name>
<dbReference type="InterPro" id="IPR013785">
    <property type="entry name" value="Aldolase_TIM"/>
</dbReference>
<organism evidence="4">
    <name type="scientific">Timspurckia oligopyrenoides</name>
    <dbReference type="NCBI Taxonomy" id="708627"/>
    <lineage>
        <taxon>Eukaryota</taxon>
        <taxon>Rhodophyta</taxon>
        <taxon>Bangiophyceae</taxon>
        <taxon>Porphyridiales</taxon>
        <taxon>Porphyridiaceae</taxon>
        <taxon>Timspurckia</taxon>
    </lineage>
</organism>
<proteinExistence type="predicted"/>
<evidence type="ECO:0000259" key="3">
    <source>
        <dbReference type="Pfam" id="PF02581"/>
    </source>
</evidence>
<accession>A0A7S1EPY3</accession>
<dbReference type="InterPro" id="IPR036206">
    <property type="entry name" value="ThiamineP_synth_sf"/>
</dbReference>
<keyword evidence="2" id="KW-0784">Thiamine biosynthesis</keyword>
<dbReference type="Pfam" id="PF02581">
    <property type="entry name" value="TMP-TENI"/>
    <property type="match status" value="1"/>
</dbReference>
<dbReference type="Gene3D" id="3.20.20.70">
    <property type="entry name" value="Aldolase class I"/>
    <property type="match status" value="1"/>
</dbReference>
<dbReference type="SUPFAM" id="SSF51391">
    <property type="entry name" value="Thiamin phosphate synthase"/>
    <property type="match status" value="1"/>
</dbReference>
<dbReference type="AlphaFoldDB" id="A0A7S1EPY3"/>
<evidence type="ECO:0000256" key="2">
    <source>
        <dbReference type="ARBA" id="ARBA00022977"/>
    </source>
</evidence>
<dbReference type="PANTHER" id="PTHR20857:SF23">
    <property type="entry name" value="THIAMINE BIOSYNTHETIC BIFUNCTIONAL ENZYME"/>
    <property type="match status" value="1"/>
</dbReference>
<dbReference type="EMBL" id="HBFP01001619">
    <property type="protein sequence ID" value="CAD8816790.1"/>
    <property type="molecule type" value="Transcribed_RNA"/>
</dbReference>
<dbReference type="CDD" id="cd00564">
    <property type="entry name" value="TMP_TenI"/>
    <property type="match status" value="1"/>
</dbReference>
<gene>
    <name evidence="4" type="ORF">TOLI1172_LOCUS1178</name>
</gene>
<evidence type="ECO:0000256" key="1">
    <source>
        <dbReference type="ARBA" id="ARBA00004948"/>
    </source>
</evidence>
<evidence type="ECO:0000313" key="4">
    <source>
        <dbReference type="EMBL" id="CAD8816790.1"/>
    </source>
</evidence>
<reference evidence="4" key="1">
    <citation type="submission" date="2021-01" db="EMBL/GenBank/DDBJ databases">
        <authorList>
            <person name="Corre E."/>
            <person name="Pelletier E."/>
            <person name="Niang G."/>
            <person name="Scheremetjew M."/>
            <person name="Finn R."/>
            <person name="Kale V."/>
            <person name="Holt S."/>
            <person name="Cochrane G."/>
            <person name="Meng A."/>
            <person name="Brown T."/>
            <person name="Cohen L."/>
        </authorList>
    </citation>
    <scope>NUCLEOTIDE SEQUENCE</scope>
    <source>
        <strain evidence="4">CCMP3278</strain>
    </source>
</reference>
<feature type="domain" description="Thiamine phosphate synthase/TenI" evidence="3">
    <location>
        <begin position="16"/>
        <end position="228"/>
    </location>
</feature>
<dbReference type="GO" id="GO:0009228">
    <property type="term" value="P:thiamine biosynthetic process"/>
    <property type="evidence" value="ECO:0007669"/>
    <property type="project" value="UniProtKB-KW"/>
</dbReference>
<dbReference type="PANTHER" id="PTHR20857">
    <property type="entry name" value="THIAMINE-PHOSPHATE PYROPHOSPHORYLASE"/>
    <property type="match status" value="1"/>
</dbReference>
<dbReference type="GO" id="GO:0005737">
    <property type="term" value="C:cytoplasm"/>
    <property type="evidence" value="ECO:0007669"/>
    <property type="project" value="TreeGrafter"/>
</dbReference>
<dbReference type="GO" id="GO:0004789">
    <property type="term" value="F:thiamine-phosphate diphosphorylase activity"/>
    <property type="evidence" value="ECO:0007669"/>
    <property type="project" value="TreeGrafter"/>
</dbReference>
<dbReference type="InterPro" id="IPR022998">
    <property type="entry name" value="ThiamineP_synth_TenI"/>
</dbReference>